<reference evidence="3 4" key="1">
    <citation type="submission" date="2018-06" db="EMBL/GenBank/DDBJ databases">
        <title>Comparative genomics reveals the genomic features of Rhizophagus irregularis, R. cerebriforme, R. diaphanum and Gigaspora rosea, and their symbiotic lifestyle signature.</title>
        <authorList>
            <person name="Morin E."/>
            <person name="San Clemente H."/>
            <person name="Chen E.C.H."/>
            <person name="De La Providencia I."/>
            <person name="Hainaut M."/>
            <person name="Kuo A."/>
            <person name="Kohler A."/>
            <person name="Murat C."/>
            <person name="Tang N."/>
            <person name="Roy S."/>
            <person name="Loubradou J."/>
            <person name="Henrissat B."/>
            <person name="Grigoriev I.V."/>
            <person name="Corradi N."/>
            <person name="Roux C."/>
            <person name="Martin F.M."/>
        </authorList>
    </citation>
    <scope>NUCLEOTIDE SEQUENCE [LARGE SCALE GENOMIC DNA]</scope>
    <source>
        <strain evidence="3 4">DAOM 194757</strain>
    </source>
</reference>
<dbReference type="Pfam" id="PF05193">
    <property type="entry name" value="Peptidase_M16_C"/>
    <property type="match status" value="1"/>
</dbReference>
<dbReference type="InterPro" id="IPR011249">
    <property type="entry name" value="Metalloenz_LuxS/M16"/>
</dbReference>
<organism evidence="3 4">
    <name type="scientific">Gigaspora rosea</name>
    <dbReference type="NCBI Taxonomy" id="44941"/>
    <lineage>
        <taxon>Eukaryota</taxon>
        <taxon>Fungi</taxon>
        <taxon>Fungi incertae sedis</taxon>
        <taxon>Mucoromycota</taxon>
        <taxon>Glomeromycotina</taxon>
        <taxon>Glomeromycetes</taxon>
        <taxon>Diversisporales</taxon>
        <taxon>Gigasporaceae</taxon>
        <taxon>Gigaspora</taxon>
    </lineage>
</organism>
<dbReference type="InterPro" id="IPR007863">
    <property type="entry name" value="Peptidase_M16_C"/>
</dbReference>
<evidence type="ECO:0000313" key="3">
    <source>
        <dbReference type="EMBL" id="RIB03359.1"/>
    </source>
</evidence>
<dbReference type="InterPro" id="IPR011765">
    <property type="entry name" value="Pept_M16_N"/>
</dbReference>
<feature type="domain" description="Peptidase M16 C-terminal" evidence="2">
    <location>
        <begin position="175"/>
        <end position="364"/>
    </location>
</feature>
<evidence type="ECO:0000259" key="1">
    <source>
        <dbReference type="Pfam" id="PF00675"/>
    </source>
</evidence>
<protein>
    <submittedName>
        <fullName evidence="3">Metalloenzyme, LuxS/M16 peptidase-like protein</fullName>
    </submittedName>
</protein>
<proteinExistence type="predicted"/>
<dbReference type="SUPFAM" id="SSF63411">
    <property type="entry name" value="LuxS/MPP-like metallohydrolase"/>
    <property type="match status" value="4"/>
</dbReference>
<accession>A0A397U3L4</accession>
<dbReference type="GO" id="GO:0046872">
    <property type="term" value="F:metal ion binding"/>
    <property type="evidence" value="ECO:0007669"/>
    <property type="project" value="InterPro"/>
</dbReference>
<dbReference type="Pfam" id="PF00675">
    <property type="entry name" value="Peptidase_M16"/>
    <property type="match status" value="1"/>
</dbReference>
<dbReference type="EMBL" id="QKWP01002435">
    <property type="protein sequence ID" value="RIB03359.1"/>
    <property type="molecule type" value="Genomic_DNA"/>
</dbReference>
<dbReference type="STRING" id="44941.A0A397U3L4"/>
<dbReference type="PANTHER" id="PTHR43016:SF16">
    <property type="entry name" value="METALLOPROTEASE, PUTATIVE (AFU_ORTHOLOGUE AFUA_4G07610)-RELATED"/>
    <property type="match status" value="1"/>
</dbReference>
<feature type="domain" description="Peptidase M16 N-terminal" evidence="1">
    <location>
        <begin position="49"/>
        <end position="131"/>
    </location>
</feature>
<dbReference type="Proteomes" id="UP000266673">
    <property type="component" value="Unassembled WGS sequence"/>
</dbReference>
<evidence type="ECO:0000313" key="4">
    <source>
        <dbReference type="Proteomes" id="UP000266673"/>
    </source>
</evidence>
<dbReference type="AlphaFoldDB" id="A0A397U3L4"/>
<name>A0A397U3L4_9GLOM</name>
<dbReference type="FunFam" id="3.30.830.10:FF:000031">
    <property type="entry name" value="Putative zinc metalloprotease"/>
    <property type="match status" value="1"/>
</dbReference>
<dbReference type="OrthoDB" id="4953at2759"/>
<sequence length="998" mass="113600">MSNFRIIRTIETKFGIKVIKYKSNRTSLSAILVDIEAPLVSGFFAIPTETTDDDGCPHTLEHLVFLGSELYPYKGVLDTLANLAFAQGTNAWTETDHTCYTITTAGSEGFLKILPIYVDHILYPTLKESAHYTEGRQNSCDSRVTLQYQRLMYPEGCGYRSETGGLMECLRHLGVEKIRQYHHDYYRPDNLCLIITGKVSHSELFKILDPLDDRIASKGNLPPRKRPFVDSAPIALLEKSIQETVEFPDEDESMGQVVIAWLGPTIDKFLDIRALEILYEQVFNISIIIAYSAVSVLQKEFVEIEEPLCTDIDISIHEQTRTAILATFENVPTEELEELVTGLFDVFKRIVNEGIDMERMKSVIQRDRLKTLDEIEVDPHNVFSGHCIVDHVYGKETGEDLERAIKDLSYYDQMLNFSEGQWIEYLKKYHIDNPHIALLGRPSAKFAKKLIDDEHKRVEKQRETLGPEKLKELEKQLEKAKELNELPIPPQIIENFPVPSVESITFINVITGRNKSEGKYKNFVQEYLDRDNLADIPYFIQFDHINSAFVTISIHITTASIPDHLRPYLEIYLESFYSLPLNRPNGEHLTFEQLVNELNKDTVSYEHTWGIRGFEGMICFSIKVEASKYATGIQWLRDLLWNTEFTAERLKICASKLLNDIPQTKRDGYQMAINVLQTIHYDRLRSNKYVLGTLNQEKVLPEAIKLLEKNPNKAIEIFTKLKEILVSPENCRIHVSGDIMKLPNPKSAWAECFKIIPDIKPLSPIPSPQSVLTESGHSPGNKACFLGYIVKLSAIENTFAIHSTKGPTTFDSPDLAPLLVLCELLNIMEGIFWRVIRGQGLAYSAWLKVNVETGIIQFTTYKSPDAYKVYDQARKIINDLASKKVEFNKSELEAAKSGVIYGLVNKEDNIQKAAVESFVLQVLNNLDSGFNKKLISKVQAVKFEDLHAMLIKYITKLYMPETSNVIVISAPGKVMDMQEGFNTHGFNLEVKSLDNVIN</sequence>
<keyword evidence="4" id="KW-1185">Reference proteome</keyword>
<dbReference type="Gene3D" id="3.30.830.10">
    <property type="entry name" value="Metalloenzyme, LuxS/M16 peptidase-like"/>
    <property type="match status" value="4"/>
</dbReference>
<evidence type="ECO:0000259" key="2">
    <source>
        <dbReference type="Pfam" id="PF05193"/>
    </source>
</evidence>
<dbReference type="FunFam" id="3.30.830.10:FF:000015">
    <property type="entry name" value="Putative zinc metalloprotease"/>
    <property type="match status" value="1"/>
</dbReference>
<comment type="caution">
    <text evidence="3">The sequence shown here is derived from an EMBL/GenBank/DDBJ whole genome shotgun (WGS) entry which is preliminary data.</text>
</comment>
<dbReference type="PANTHER" id="PTHR43016">
    <property type="entry name" value="PRESEQUENCE PROTEASE"/>
    <property type="match status" value="1"/>
</dbReference>
<gene>
    <name evidence="3" type="ORF">C2G38_2225316</name>
</gene>